<dbReference type="SUPFAM" id="SSF54001">
    <property type="entry name" value="Cysteine proteinases"/>
    <property type="match status" value="1"/>
</dbReference>
<dbReference type="Pfam" id="PF01832">
    <property type="entry name" value="Glucosaminidase"/>
    <property type="match status" value="1"/>
</dbReference>
<reference evidence="6" key="3">
    <citation type="submission" date="2018-08" db="EMBL/GenBank/DDBJ databases">
        <title>Streptococcus chenjunshii sp. nov., isolated from stools sample of the Tibetan antelope in the Qinghai-Tibet plateau, China.</title>
        <authorList>
            <person name="Tian Z."/>
        </authorList>
    </citation>
    <scope>NUCLEOTIDE SEQUENCE [LARGE SCALE GENOMIC DNA]</scope>
    <source>
        <strain evidence="6">Z15</strain>
    </source>
</reference>
<reference evidence="5 7" key="2">
    <citation type="submission" date="2018-08" db="EMBL/GenBank/DDBJ databases">
        <title>Draft genome of Streptococcus sp. nov. Z1.</title>
        <authorList>
            <person name="Tian Z."/>
        </authorList>
    </citation>
    <scope>NUCLEOTIDE SEQUENCE [LARGE SCALE GENOMIC DNA]</scope>
    <source>
        <strain evidence="5">Z1</strain>
        <strain evidence="7">Z1(2018)</strain>
    </source>
</reference>
<accession>A0A346NEH6</accession>
<organism evidence="5 7">
    <name type="scientific">Streptococcus chenjunshii</name>
    <dbReference type="NCBI Taxonomy" id="2173853"/>
    <lineage>
        <taxon>Bacteria</taxon>
        <taxon>Bacillati</taxon>
        <taxon>Bacillota</taxon>
        <taxon>Bacilli</taxon>
        <taxon>Lactobacillales</taxon>
        <taxon>Streptococcaceae</taxon>
        <taxon>Streptococcus</taxon>
    </lineage>
</organism>
<dbReference type="GO" id="GO:0004040">
    <property type="term" value="F:amidase activity"/>
    <property type="evidence" value="ECO:0007669"/>
    <property type="project" value="InterPro"/>
</dbReference>
<evidence type="ECO:0000313" key="7">
    <source>
        <dbReference type="Proteomes" id="UP000262901"/>
    </source>
</evidence>
<comment type="similarity">
    <text evidence="1">Belongs to the glycosyl hydrolase 73 family.</text>
</comment>
<dbReference type="Gene3D" id="1.10.530.10">
    <property type="match status" value="1"/>
</dbReference>
<evidence type="ECO:0000313" key="3">
    <source>
        <dbReference type="EMBL" id="AXQ79421.1"/>
    </source>
</evidence>
<dbReference type="InterPro" id="IPR007921">
    <property type="entry name" value="CHAP_dom"/>
</dbReference>
<evidence type="ECO:0000313" key="4">
    <source>
        <dbReference type="EMBL" id="RFU51122.1"/>
    </source>
</evidence>
<evidence type="ECO:0000259" key="2">
    <source>
        <dbReference type="PROSITE" id="PS50911"/>
    </source>
</evidence>
<dbReference type="OrthoDB" id="2237640at2"/>
<evidence type="ECO:0000313" key="5">
    <source>
        <dbReference type="EMBL" id="RFU53220.1"/>
    </source>
</evidence>
<dbReference type="Proteomes" id="UP000262901">
    <property type="component" value="Unassembled WGS sequence"/>
</dbReference>
<dbReference type="InterPro" id="IPR038765">
    <property type="entry name" value="Papain-like_cys_pep_sf"/>
</dbReference>
<evidence type="ECO:0000313" key="6">
    <source>
        <dbReference type="Proteomes" id="UP000246115"/>
    </source>
</evidence>
<dbReference type="EMBL" id="QVQY01000010">
    <property type="protein sequence ID" value="RFU51122.1"/>
    <property type="molecule type" value="Genomic_DNA"/>
</dbReference>
<sequence length="1138" mass="126148">MIITVHDNKLNQVTTLDNSKQGTLNFEADQWHRYLETGSSTYNVTVLKKRLATDKNGKYAFQHLKVGAFLSFKYKDKDYLFKIMHIKEDDDSLQIESEALNLELLNEYARAYTAEKALSLAEYLKELNIVNVNNNLQIGKNEVADKKLTLEWTAEESKLKRLISIAQNFDAEHEFEIELTANGKIKNFKVHFYKQNDGDKTQGVGKLREDVVLRDGDNIEFVRKTEDINELFNMTRPKGKKKITKTRVVKNAVTKSTTVAANQKYTGGAIRYANGSLSVAHIQEILTLCVKHSLLPSGVICQLYLESFWGNSAVGRADNNWSGMTGGAGVRPSGVRVSTGTSRPAAEGGTYMRYASVSDFLKDYTYLLAEQKAGNGAKFYGVKGKNNITDYTKGLFRIGGALYDYAAAGYNHYISLMVSIQRGVNQNNGDVLTKLDAQWKKPVTPVTTTTNGKGAPNAKRVLTQLGSLLNRTLGNGQCYAVAAWYAQQLGGPGLGAGINAISGLRGGGIAAAYIGTDYAWGNYKWSVEGQPITAAKVRAGGIANIRPNYGSPFWTGVYGHTVVIEKVSGNTITVLEQNYAGKQSVTRNSYNLQAYMGGILTVCYPPEIAAGGAIDAQASTQTTITNADGTTQIVEVVTPEEIEITEEIVDLFISNDTKKEYKNAAGQVEYKVENGFVFSPLSKDLYPAVFTGEEVNDNYIRRDFEYEIDTEERLISESIEKLKKYAFPRVEYEVEGYFEGSIGDTFLIESGNFYPKLALKARVSEQVISFADSRNNKTVFSNYKKLDLRTSNDLLSEMYRMVEDSKPYEITLFTNNGVVFKNNEGESVLTASVSKSGVEEEDTIFMFKDGDSLIGMGKQLTVKATDFDRILNVTIEAYLRNELIAGGQVSFSKTFDGEAQFTHIAYANKAEDGSIIDFSLTETTDREWLGTLTDNNREASEDPNLYTWIKVRGPKGALDEEQVAEMTDRIDSKADAQLTIQQLNALYEAQALARAEMEAKASIDTVDQWIAAYIDFVNANEADKAKAEQNLIAAGQRISMLETDVGDMATRWNFIDTYMSASEEGLIIGRNDSSATIKIAEDRISMFSAGSEVMYISQGVIHIENGIFSKTVQIGRFREEQYHLNPDMNVIRYVGGLV</sequence>
<dbReference type="KEGG" id="schj:DDV21_010200"/>
<feature type="domain" description="Peptidase C51" evidence="2">
    <location>
        <begin position="453"/>
        <end position="604"/>
    </location>
</feature>
<dbReference type="Proteomes" id="UP000246115">
    <property type="component" value="Chromosome"/>
</dbReference>
<reference evidence="3" key="4">
    <citation type="journal article" date="2019" name="Int. J. Syst. Evol. Microbiol.">
        <title>Streptococcus chenjunshii sp. nov. isolated from feces of Tibetan antelopes.</title>
        <authorList>
            <person name="Tian Z."/>
            <person name="Lu S."/>
            <person name="Jin D."/>
            <person name="Yang J."/>
            <person name="Pu J."/>
            <person name="Lai X.H."/>
            <person name="Bai X.N."/>
            <person name="Wu X.M."/>
            <person name="Li J."/>
            <person name="Wang S."/>
            <person name="Xu J."/>
        </authorList>
    </citation>
    <scope>NUCLEOTIDE SEQUENCE</scope>
    <source>
        <strain evidence="3">Z15</strain>
    </source>
</reference>
<dbReference type="SMART" id="SM00047">
    <property type="entry name" value="LYZ2"/>
    <property type="match status" value="1"/>
</dbReference>
<dbReference type="EMBL" id="QVQZ01000010">
    <property type="protein sequence ID" value="RFU53220.1"/>
    <property type="molecule type" value="Genomic_DNA"/>
</dbReference>
<name>A0A372KLR5_9STRE</name>
<accession>A0A372KLR5</accession>
<dbReference type="Pfam" id="PF05257">
    <property type="entry name" value="CHAP"/>
    <property type="match status" value="1"/>
</dbReference>
<dbReference type="PROSITE" id="PS50911">
    <property type="entry name" value="CHAP"/>
    <property type="match status" value="1"/>
</dbReference>
<dbReference type="Gene3D" id="3.90.1720.60">
    <property type="match status" value="1"/>
</dbReference>
<protein>
    <submittedName>
        <fullName evidence="5">CHAP domain-containing protein</fullName>
    </submittedName>
</protein>
<dbReference type="Proteomes" id="UP000264056">
    <property type="component" value="Unassembled WGS sequence"/>
</dbReference>
<proteinExistence type="inferred from homology"/>
<dbReference type="RefSeq" id="WP_116878170.1">
    <property type="nucleotide sequence ID" value="NZ_CP031733.1"/>
</dbReference>
<evidence type="ECO:0000256" key="1">
    <source>
        <dbReference type="ARBA" id="ARBA00010266"/>
    </source>
</evidence>
<keyword evidence="8" id="KW-1185">Reference proteome</keyword>
<dbReference type="Gene3D" id="2.10.70.40">
    <property type="entry name" value="peptidoglycan hydrolase"/>
    <property type="match status" value="1"/>
</dbReference>
<dbReference type="EMBL" id="CP031733">
    <property type="protein sequence ID" value="AXQ79421.1"/>
    <property type="molecule type" value="Genomic_DNA"/>
</dbReference>
<evidence type="ECO:0000313" key="8">
    <source>
        <dbReference type="Proteomes" id="UP000264056"/>
    </source>
</evidence>
<gene>
    <name evidence="3" type="ORF">DDV21_010200</name>
    <name evidence="4" type="ORF">DDV22_05300</name>
    <name evidence="5" type="ORF">DDV23_05810</name>
</gene>
<dbReference type="InterPro" id="IPR002901">
    <property type="entry name" value="MGlyc_endo_b_GlcNAc-like_dom"/>
</dbReference>
<dbReference type="AlphaFoldDB" id="A0A372KLR5"/>
<reference evidence="4 8" key="1">
    <citation type="submission" date="2018-08" db="EMBL/GenBank/DDBJ databases">
        <title>Draft genome of Streptococcus sp .nov. Z2.</title>
        <authorList>
            <person name="Tian Z."/>
        </authorList>
    </citation>
    <scope>NUCLEOTIDE SEQUENCE [LARGE SCALE GENOMIC DNA]</scope>
    <source>
        <strain evidence="4 8">Z2</strain>
    </source>
</reference>